<protein>
    <submittedName>
        <fullName evidence="3">Uncharacterized protein</fullName>
    </submittedName>
</protein>
<gene>
    <name evidence="3" type="ORF">Ae201684_002112</name>
</gene>
<keyword evidence="2" id="KW-0812">Transmembrane</keyword>
<dbReference type="Proteomes" id="UP000481153">
    <property type="component" value="Unassembled WGS sequence"/>
</dbReference>
<evidence type="ECO:0000256" key="2">
    <source>
        <dbReference type="SAM" id="Phobius"/>
    </source>
</evidence>
<feature type="transmembrane region" description="Helical" evidence="2">
    <location>
        <begin position="103"/>
        <end position="123"/>
    </location>
</feature>
<dbReference type="EMBL" id="VJMJ01000022">
    <property type="protein sequence ID" value="KAF0743054.1"/>
    <property type="molecule type" value="Genomic_DNA"/>
</dbReference>
<organism evidence="3 4">
    <name type="scientific">Aphanomyces euteiches</name>
    <dbReference type="NCBI Taxonomy" id="100861"/>
    <lineage>
        <taxon>Eukaryota</taxon>
        <taxon>Sar</taxon>
        <taxon>Stramenopiles</taxon>
        <taxon>Oomycota</taxon>
        <taxon>Saprolegniomycetes</taxon>
        <taxon>Saprolegniales</taxon>
        <taxon>Verrucalvaceae</taxon>
        <taxon>Aphanomyces</taxon>
    </lineage>
</organism>
<feature type="compositionally biased region" description="Basic and acidic residues" evidence="1">
    <location>
        <begin position="20"/>
        <end position="37"/>
    </location>
</feature>
<dbReference type="AlphaFoldDB" id="A0A6G0XR72"/>
<keyword evidence="2" id="KW-0472">Membrane</keyword>
<feature type="region of interest" description="Disordered" evidence="1">
    <location>
        <begin position="1"/>
        <end position="37"/>
    </location>
</feature>
<dbReference type="VEuPathDB" id="FungiDB:AeMF1_015800"/>
<evidence type="ECO:0000313" key="3">
    <source>
        <dbReference type="EMBL" id="KAF0743054.1"/>
    </source>
</evidence>
<comment type="caution">
    <text evidence="3">The sequence shown here is derived from an EMBL/GenBank/DDBJ whole genome shotgun (WGS) entry which is preliminary data.</text>
</comment>
<accession>A0A6G0XR72</accession>
<keyword evidence="4" id="KW-1185">Reference proteome</keyword>
<name>A0A6G0XR72_9STRA</name>
<proteinExistence type="predicted"/>
<sequence>MRRQQRQYRQTTPPKNGTRAQDRSKQPPKETEDYTALDHHSLGATGWERWFWLSGIGAELNVPIESLYPVVRGTGTCEMALDWLLVCEAAAANPAQGTTPTSIWAWLAPLIAAVVLGCVITYVCCTPSPTESAQPATVEHIDAEIVTRSICLVSPRTERVTMGYVTEEHIHVFHDAPRSLTASASPHPPPP</sequence>
<reference evidence="3 4" key="1">
    <citation type="submission" date="2019-07" db="EMBL/GenBank/DDBJ databases">
        <title>Genomics analysis of Aphanomyces spp. identifies a new class of oomycete effector associated with host adaptation.</title>
        <authorList>
            <person name="Gaulin E."/>
        </authorList>
    </citation>
    <scope>NUCLEOTIDE SEQUENCE [LARGE SCALE GENOMIC DNA]</scope>
    <source>
        <strain evidence="3 4">ATCC 201684</strain>
    </source>
</reference>
<keyword evidence="2" id="KW-1133">Transmembrane helix</keyword>
<evidence type="ECO:0000313" key="4">
    <source>
        <dbReference type="Proteomes" id="UP000481153"/>
    </source>
</evidence>
<evidence type="ECO:0000256" key="1">
    <source>
        <dbReference type="SAM" id="MobiDB-lite"/>
    </source>
</evidence>